<feature type="transmembrane region" description="Helical" evidence="10">
    <location>
        <begin position="565"/>
        <end position="590"/>
    </location>
</feature>
<sequence length="805" mass="91543">MPGRSFYQTNVNGVYKIEAVLYFRSHYRYYREARTNNSYDGLYRHQSTPRGPGTIRFSLDGFWSDISRKLCMVGSTSWQVDSGRSVNLDAVLKLNYGSDHHHNYNQTIYNSVISGSLESVSSVNDVTYFDPVLIFSFPDFSYYTYSLVSNDGFYGGLKDGFLGLERRSFCRLLSWRTTIMELESAVNGSLPRFVYLNPIQCSTDKKKLRYIVKFQNMSYVYEDFRIDSTFVGEASWDDDHNQLNVVACRILSPVNHLGHAVGDCTMRLSLRYTSIWTIRDDAKIVGQIWTIDDSKKINLTSYGGSSVIDFPGLRYEYTELDKSKRSCLAKKNVKKGEIYPDGHSYDMKFDMSVKNSKGEQFAWGYAIPLFVGNELYEMNNRIIAVNSVGPVSDTGFTVISEPERSAVPLNISYKVSINPFPQTKFSNSFSTLNLSRNIQGQIEINAEGVYRSETGQLCMVGCRNLHNSTDCEILVNFDFSPLNKKRGNFSLTKGTIRSTRTKKDPLFFDNLSLTSAAFSTNVAKQSIWRMDSEIAMVLISNMLSCVFIALQIFHGKRNPETFACISLVMLVILSLGHMIPLVLNFEVLLLRNRGKQALMLNTGGWIEANEVTIRVVTMVAFLLQIRLLQLVWTSKTSEGNENRSWVGEKKAAFVSFPLYILGGLGALLLNWMRKYSLWGNLWSYGGLVLDGFLVPQILLNIFRGSAEKALSHSFYIGTSAIRVVPHAYDQYRAHNYPTFHVNGTYYYADHNADFYSTAWDVVIPLGVIALAVIIFLQQRRGGRWIVPQRFRELELYEKVPTVNNE</sequence>
<comment type="catalytic activity">
    <reaction evidence="1">
        <text>S-ubiquitinyl-[E2 ubiquitin-conjugating enzyme]-L-cysteine + [acceptor protein]-L-lysine = [E2 ubiquitin-conjugating enzyme]-L-cysteine + N(6)-ubiquitinyl-[acceptor protein]-L-lysine.</text>
        <dbReference type="EC" id="2.3.2.27"/>
    </reaction>
</comment>
<evidence type="ECO:0000256" key="4">
    <source>
        <dbReference type="ARBA" id="ARBA00012483"/>
    </source>
</evidence>
<protein>
    <recommendedName>
        <fullName evidence="4">RING-type E3 ubiquitin transferase</fullName>
        <ecNumber evidence="4">2.3.2.27</ecNumber>
    </recommendedName>
</protein>
<feature type="transmembrane region" description="Helical" evidence="10">
    <location>
        <begin position="681"/>
        <end position="702"/>
    </location>
</feature>
<feature type="domain" description="SWEET-like" evidence="11">
    <location>
        <begin position="524"/>
        <end position="790"/>
    </location>
</feature>
<evidence type="ECO:0000256" key="9">
    <source>
        <dbReference type="ARBA" id="ARBA00023136"/>
    </source>
</evidence>
<keyword evidence="5" id="KW-0808">Transferase</keyword>
<feature type="domain" description="DUF2921" evidence="12">
    <location>
        <begin position="328"/>
        <end position="512"/>
    </location>
</feature>
<name>A0AAV6W8T6_9LAMI</name>
<dbReference type="PANTHER" id="PTHR33389">
    <property type="entry name" value="FAMILY PROTEIN, PUTATIVE (DUF2921)-RELATED"/>
    <property type="match status" value="1"/>
</dbReference>
<accession>A0AAV6W8T6</accession>
<evidence type="ECO:0000313" key="14">
    <source>
        <dbReference type="Proteomes" id="UP000826271"/>
    </source>
</evidence>
<dbReference type="GO" id="GO:0061630">
    <property type="term" value="F:ubiquitin protein ligase activity"/>
    <property type="evidence" value="ECO:0007669"/>
    <property type="project" value="UniProtKB-EC"/>
</dbReference>
<keyword evidence="9 10" id="KW-0472">Membrane</keyword>
<dbReference type="EC" id="2.3.2.27" evidence="4"/>
<feature type="transmembrane region" description="Helical" evidence="10">
    <location>
        <begin position="754"/>
        <end position="776"/>
    </location>
</feature>
<dbReference type="PANTHER" id="PTHR33389:SF18">
    <property type="entry name" value="OS01G0677900 PROTEIN"/>
    <property type="match status" value="1"/>
</dbReference>
<evidence type="ECO:0000256" key="6">
    <source>
        <dbReference type="ARBA" id="ARBA00022692"/>
    </source>
</evidence>
<evidence type="ECO:0000259" key="11">
    <source>
        <dbReference type="Pfam" id="PF11145"/>
    </source>
</evidence>
<organism evidence="13 14">
    <name type="scientific">Buddleja alternifolia</name>
    <dbReference type="NCBI Taxonomy" id="168488"/>
    <lineage>
        <taxon>Eukaryota</taxon>
        <taxon>Viridiplantae</taxon>
        <taxon>Streptophyta</taxon>
        <taxon>Embryophyta</taxon>
        <taxon>Tracheophyta</taxon>
        <taxon>Spermatophyta</taxon>
        <taxon>Magnoliopsida</taxon>
        <taxon>eudicotyledons</taxon>
        <taxon>Gunneridae</taxon>
        <taxon>Pentapetalae</taxon>
        <taxon>asterids</taxon>
        <taxon>lamiids</taxon>
        <taxon>Lamiales</taxon>
        <taxon>Scrophulariaceae</taxon>
        <taxon>Buddlejeae</taxon>
        <taxon>Buddleja</taxon>
    </lineage>
</organism>
<dbReference type="GO" id="GO:0012505">
    <property type="term" value="C:endomembrane system"/>
    <property type="evidence" value="ECO:0007669"/>
    <property type="project" value="UniProtKB-SubCell"/>
</dbReference>
<evidence type="ECO:0000256" key="2">
    <source>
        <dbReference type="ARBA" id="ARBA00004127"/>
    </source>
</evidence>
<keyword evidence="6 10" id="KW-0812">Transmembrane</keyword>
<dbReference type="InterPro" id="IPR021319">
    <property type="entry name" value="DUF2921"/>
</dbReference>
<gene>
    <name evidence="13" type="ORF">BUALT_Bualt18G0051600</name>
</gene>
<evidence type="ECO:0000256" key="1">
    <source>
        <dbReference type="ARBA" id="ARBA00000900"/>
    </source>
</evidence>
<dbReference type="Pfam" id="PF11145">
    <property type="entry name" value="DUF2921"/>
    <property type="match status" value="1"/>
</dbReference>
<feature type="domain" description="DUF2921" evidence="12">
    <location>
        <begin position="4"/>
        <end position="132"/>
    </location>
</feature>
<dbReference type="AlphaFoldDB" id="A0AAV6W8T6"/>
<dbReference type="Pfam" id="PF25333">
    <property type="entry name" value="DUF2921_N"/>
    <property type="match status" value="3"/>
</dbReference>
<reference evidence="13" key="1">
    <citation type="submission" date="2019-10" db="EMBL/GenBank/DDBJ databases">
        <authorList>
            <person name="Zhang R."/>
            <person name="Pan Y."/>
            <person name="Wang J."/>
            <person name="Ma R."/>
            <person name="Yu S."/>
        </authorList>
    </citation>
    <scope>NUCLEOTIDE SEQUENCE</scope>
    <source>
        <strain evidence="13">LA-IB0</strain>
        <tissue evidence="13">Leaf</tissue>
    </source>
</reference>
<evidence type="ECO:0000259" key="12">
    <source>
        <dbReference type="Pfam" id="PF25333"/>
    </source>
</evidence>
<feature type="transmembrane region" description="Helical" evidence="10">
    <location>
        <begin position="534"/>
        <end position="553"/>
    </location>
</feature>
<keyword evidence="7" id="KW-0833">Ubl conjugation pathway</keyword>
<evidence type="ECO:0000256" key="5">
    <source>
        <dbReference type="ARBA" id="ARBA00022679"/>
    </source>
</evidence>
<comment type="caution">
    <text evidence="13">The sequence shown here is derived from an EMBL/GenBank/DDBJ whole genome shotgun (WGS) entry which is preliminary data.</text>
</comment>
<dbReference type="Proteomes" id="UP000826271">
    <property type="component" value="Unassembled WGS sequence"/>
</dbReference>
<evidence type="ECO:0000313" key="13">
    <source>
        <dbReference type="EMBL" id="KAG8364947.1"/>
    </source>
</evidence>
<comment type="pathway">
    <text evidence="3">Protein modification; protein ubiquitination.</text>
</comment>
<keyword evidence="14" id="KW-1185">Reference proteome</keyword>
<evidence type="ECO:0000256" key="3">
    <source>
        <dbReference type="ARBA" id="ARBA00004906"/>
    </source>
</evidence>
<evidence type="ECO:0000256" key="10">
    <source>
        <dbReference type="SAM" id="Phobius"/>
    </source>
</evidence>
<keyword evidence="8 10" id="KW-1133">Transmembrane helix</keyword>
<proteinExistence type="predicted"/>
<dbReference type="InterPro" id="IPR057425">
    <property type="entry name" value="DUF2921_N"/>
</dbReference>
<feature type="transmembrane region" description="Helical" evidence="10">
    <location>
        <begin position="652"/>
        <end position="669"/>
    </location>
</feature>
<evidence type="ECO:0000256" key="8">
    <source>
        <dbReference type="ARBA" id="ARBA00022989"/>
    </source>
</evidence>
<dbReference type="EMBL" id="WHWC01000018">
    <property type="protein sequence ID" value="KAG8364947.1"/>
    <property type="molecule type" value="Genomic_DNA"/>
</dbReference>
<feature type="transmembrane region" description="Helical" evidence="10">
    <location>
        <begin position="611"/>
        <end position="632"/>
    </location>
</feature>
<comment type="subcellular location">
    <subcellularLocation>
        <location evidence="2">Endomembrane system</location>
        <topology evidence="2">Multi-pass membrane protein</topology>
    </subcellularLocation>
</comment>
<feature type="domain" description="DUF2921" evidence="12">
    <location>
        <begin position="229"/>
        <end position="293"/>
    </location>
</feature>
<evidence type="ECO:0000256" key="7">
    <source>
        <dbReference type="ARBA" id="ARBA00022786"/>
    </source>
</evidence>